<feature type="chain" id="PRO_5001830455" evidence="2">
    <location>
        <begin position="27"/>
        <end position="336"/>
    </location>
</feature>
<reference evidence="3 4" key="1">
    <citation type="submission" date="2013-11" db="EMBL/GenBank/DDBJ databases">
        <title>Genome sequencing of Stegodyphus mimosarum.</title>
        <authorList>
            <person name="Bechsgaard J."/>
        </authorList>
    </citation>
    <scope>NUCLEOTIDE SEQUENCE [LARGE SCALE GENOMIC DNA]</scope>
</reference>
<dbReference type="AlphaFoldDB" id="A0A087UF98"/>
<proteinExistence type="predicted"/>
<dbReference type="EMBL" id="KK119563">
    <property type="protein sequence ID" value="KFM76037.1"/>
    <property type="molecule type" value="Genomic_DNA"/>
</dbReference>
<name>A0A087UF98_STEMI</name>
<feature type="compositionally biased region" description="Polar residues" evidence="1">
    <location>
        <begin position="161"/>
        <end position="171"/>
    </location>
</feature>
<organism evidence="3 4">
    <name type="scientific">Stegodyphus mimosarum</name>
    <name type="common">African social velvet spider</name>
    <dbReference type="NCBI Taxonomy" id="407821"/>
    <lineage>
        <taxon>Eukaryota</taxon>
        <taxon>Metazoa</taxon>
        <taxon>Ecdysozoa</taxon>
        <taxon>Arthropoda</taxon>
        <taxon>Chelicerata</taxon>
        <taxon>Arachnida</taxon>
        <taxon>Araneae</taxon>
        <taxon>Araneomorphae</taxon>
        <taxon>Entelegynae</taxon>
        <taxon>Eresoidea</taxon>
        <taxon>Eresidae</taxon>
        <taxon>Stegodyphus</taxon>
    </lineage>
</organism>
<evidence type="ECO:0000256" key="1">
    <source>
        <dbReference type="SAM" id="MobiDB-lite"/>
    </source>
</evidence>
<evidence type="ECO:0000313" key="4">
    <source>
        <dbReference type="Proteomes" id="UP000054359"/>
    </source>
</evidence>
<accession>A0A087UF98</accession>
<evidence type="ECO:0000313" key="3">
    <source>
        <dbReference type="EMBL" id="KFM76037.1"/>
    </source>
</evidence>
<feature type="region of interest" description="Disordered" evidence="1">
    <location>
        <begin position="189"/>
        <end position="208"/>
    </location>
</feature>
<keyword evidence="2" id="KW-0732">Signal</keyword>
<feature type="non-terminal residue" evidence="3">
    <location>
        <position position="336"/>
    </location>
</feature>
<dbReference type="Proteomes" id="UP000054359">
    <property type="component" value="Unassembled WGS sequence"/>
</dbReference>
<gene>
    <name evidence="3" type="ORF">X975_15101</name>
</gene>
<evidence type="ECO:0000256" key="2">
    <source>
        <dbReference type="SAM" id="SignalP"/>
    </source>
</evidence>
<feature type="region of interest" description="Disordered" evidence="1">
    <location>
        <begin position="72"/>
        <end position="91"/>
    </location>
</feature>
<dbReference type="OrthoDB" id="10064289at2759"/>
<keyword evidence="4" id="KW-1185">Reference proteome</keyword>
<sequence>MLWKKMLNYAWILVLTVPLLLSQTSALGHRNNPPHIHNKPGYQTIMPPHRLRRVASDARSSVLRVLQPPQLVTRPSEPAPNFRHQGPIKRGGPPYLLIQPMSVNKKPRSSRRLVLTLPKDNIQILNAETMPERGSQLLPTSLTLSLRDPDSEERPKGTLRFGTTRSYASQIPSPPRQASRFHYGFVPMTQSDSEEEDGGGRKPGRWNKGEVSYELDDLVGSSGGHVTVIKAHSAASPKIVSARKVNGGSSFKAMKAIIIEPKELEAKRIRVVEASTEKVSPMKARLVSAPEPMIATAIKAKPQPVSYKKAVVSKSKGEDWAASNIHYIKSEPPQDA</sequence>
<feature type="signal peptide" evidence="2">
    <location>
        <begin position="1"/>
        <end position="26"/>
    </location>
</feature>
<feature type="region of interest" description="Disordered" evidence="1">
    <location>
        <begin position="146"/>
        <end position="180"/>
    </location>
</feature>
<feature type="compositionally biased region" description="Basic and acidic residues" evidence="1">
    <location>
        <begin position="147"/>
        <end position="156"/>
    </location>
</feature>
<protein>
    <submittedName>
        <fullName evidence="3">Uncharacterized protein</fullName>
    </submittedName>
</protein>